<comment type="caution">
    <text evidence="1">The sequence shown here is derived from an EMBL/GenBank/DDBJ whole genome shotgun (WGS) entry which is preliminary data.</text>
</comment>
<dbReference type="OrthoDB" id="9970082at2"/>
<organism evidence="1 2">
    <name type="scientific">Nonomuraea polychroma</name>
    <dbReference type="NCBI Taxonomy" id="46176"/>
    <lineage>
        <taxon>Bacteria</taxon>
        <taxon>Bacillati</taxon>
        <taxon>Actinomycetota</taxon>
        <taxon>Actinomycetes</taxon>
        <taxon>Streptosporangiales</taxon>
        <taxon>Streptosporangiaceae</taxon>
        <taxon>Nonomuraea</taxon>
    </lineage>
</organism>
<keyword evidence="2" id="KW-1185">Reference proteome</keyword>
<evidence type="ECO:0000313" key="2">
    <source>
        <dbReference type="Proteomes" id="UP000284824"/>
    </source>
</evidence>
<dbReference type="Proteomes" id="UP000284824">
    <property type="component" value="Unassembled WGS sequence"/>
</dbReference>
<gene>
    <name evidence="1" type="ORF">EDD27_1472</name>
</gene>
<evidence type="ECO:0000313" key="1">
    <source>
        <dbReference type="EMBL" id="RVX39129.1"/>
    </source>
</evidence>
<proteinExistence type="predicted"/>
<dbReference type="AlphaFoldDB" id="A0A438M011"/>
<reference evidence="1 2" key="1">
    <citation type="submission" date="2019-01" db="EMBL/GenBank/DDBJ databases">
        <title>Sequencing the genomes of 1000 actinobacteria strains.</title>
        <authorList>
            <person name="Klenk H.-P."/>
        </authorList>
    </citation>
    <scope>NUCLEOTIDE SEQUENCE [LARGE SCALE GENOMIC DNA]</scope>
    <source>
        <strain evidence="1 2">DSM 43925</strain>
    </source>
</reference>
<dbReference type="RefSeq" id="WP_127931667.1">
    <property type="nucleotide sequence ID" value="NZ_SAUN01000001.1"/>
</dbReference>
<protein>
    <submittedName>
        <fullName evidence="1">Uncharacterized protein</fullName>
    </submittedName>
</protein>
<accession>A0A438M011</accession>
<sequence length="84" mass="8686">MTAAILAPRCALTREELVMLAAAYSELLATARASVAAAELGEVDPLVYVREHLAEHGQLPAAGARPVVLLAQSAVPSMHRAGVA</sequence>
<dbReference type="EMBL" id="SAUN01000001">
    <property type="protein sequence ID" value="RVX39129.1"/>
    <property type="molecule type" value="Genomic_DNA"/>
</dbReference>
<name>A0A438M011_9ACTN</name>